<comment type="caution">
    <text evidence="2">The sequence shown here is derived from an EMBL/GenBank/DDBJ whole genome shotgun (WGS) entry which is preliminary data.</text>
</comment>
<keyword evidence="1" id="KW-0812">Transmembrane</keyword>
<gene>
    <name evidence="2" type="ORF">A6E15_12735</name>
</gene>
<dbReference type="OrthoDB" id="188356at2157"/>
<dbReference type="Proteomes" id="UP000189370">
    <property type="component" value="Unassembled WGS sequence"/>
</dbReference>
<evidence type="ECO:0000313" key="2">
    <source>
        <dbReference type="EMBL" id="OLZ41798.1"/>
    </source>
</evidence>
<keyword evidence="1" id="KW-1133">Transmembrane helix</keyword>
<keyword evidence="1" id="KW-0472">Membrane</keyword>
<dbReference type="RefSeq" id="WP_076146787.1">
    <property type="nucleotide sequence ID" value="NZ_LWLN01000001.1"/>
</dbReference>
<proteinExistence type="predicted"/>
<dbReference type="EMBL" id="LWLN01000001">
    <property type="protein sequence ID" value="OLZ41798.1"/>
    <property type="molecule type" value="Genomic_DNA"/>
</dbReference>
<keyword evidence="3" id="KW-1185">Reference proteome</keyword>
<reference evidence="3" key="1">
    <citation type="submission" date="2016-04" db="EMBL/GenBank/DDBJ databases">
        <authorList>
            <person name="Chen S.-C."/>
            <person name="Lai M.-C."/>
        </authorList>
    </citation>
    <scope>NUCLEOTIDE SEQUENCE [LARGE SCALE GENOMIC DNA]</scope>
    <source>
        <strain evidence="3">AB14</strain>
    </source>
</reference>
<accession>A0A1S8AY68</accession>
<dbReference type="STRING" id="301967.A6E15_12735"/>
<protein>
    <recommendedName>
        <fullName evidence="4">Major facilitator superfamily (MFS) profile domain-containing protein</fullName>
    </recommendedName>
</protein>
<feature type="transmembrane region" description="Helical" evidence="1">
    <location>
        <begin position="33"/>
        <end position="66"/>
    </location>
</feature>
<sequence length="69" mass="7085">MLDDAAELVLELGVDRLIERTDDRSRTQQACLFLGVVAALVAVALAAVSGLLYGVAAGVIAVALLLYGA</sequence>
<evidence type="ECO:0000256" key="1">
    <source>
        <dbReference type="SAM" id="Phobius"/>
    </source>
</evidence>
<evidence type="ECO:0008006" key="4">
    <source>
        <dbReference type="Google" id="ProtNLM"/>
    </source>
</evidence>
<name>A0A1S8AY68_9EURY</name>
<evidence type="ECO:0000313" key="3">
    <source>
        <dbReference type="Proteomes" id="UP000189370"/>
    </source>
</evidence>
<dbReference type="AlphaFoldDB" id="A0A1S8AY68"/>
<organism evidence="2 3">
    <name type="scientific">Natrinema saccharevitans</name>
    <dbReference type="NCBI Taxonomy" id="301967"/>
    <lineage>
        <taxon>Archaea</taxon>
        <taxon>Methanobacteriati</taxon>
        <taxon>Methanobacteriota</taxon>
        <taxon>Stenosarchaea group</taxon>
        <taxon>Halobacteria</taxon>
        <taxon>Halobacteriales</taxon>
        <taxon>Natrialbaceae</taxon>
        <taxon>Natrinema</taxon>
    </lineage>
</organism>